<evidence type="ECO:0000256" key="3">
    <source>
        <dbReference type="ARBA" id="ARBA00023172"/>
    </source>
</evidence>
<evidence type="ECO:0000256" key="2">
    <source>
        <dbReference type="ARBA" id="ARBA00023125"/>
    </source>
</evidence>
<organism evidence="5 6">
    <name type="scientific">Leisingera aquaemixtae</name>
    <dbReference type="NCBI Taxonomy" id="1396826"/>
    <lineage>
        <taxon>Bacteria</taxon>
        <taxon>Pseudomonadati</taxon>
        <taxon>Pseudomonadota</taxon>
        <taxon>Alphaproteobacteria</taxon>
        <taxon>Rhodobacterales</taxon>
        <taxon>Roseobacteraceae</taxon>
        <taxon>Leisingera</taxon>
    </lineage>
</organism>
<dbReference type="GO" id="GO:0032196">
    <property type="term" value="P:transposition"/>
    <property type="evidence" value="ECO:0007669"/>
    <property type="project" value="UniProtKB-KW"/>
</dbReference>
<protein>
    <recommendedName>
        <fullName evidence="4">DDE domain-containing protein</fullName>
    </recommendedName>
</protein>
<gene>
    <name evidence="5" type="ORF">PHA8399_01289</name>
</gene>
<dbReference type="InterPro" id="IPR032874">
    <property type="entry name" value="DDE_dom"/>
</dbReference>
<evidence type="ECO:0000313" key="5">
    <source>
        <dbReference type="EMBL" id="CUH99173.1"/>
    </source>
</evidence>
<accession>A0A0P1HKS6</accession>
<name>A0A0P1HKS6_9RHOB</name>
<dbReference type="NCBIfam" id="NF033587">
    <property type="entry name" value="transpos_IS6"/>
    <property type="match status" value="1"/>
</dbReference>
<keyword evidence="2" id="KW-0238">DNA-binding</keyword>
<proteinExistence type="predicted"/>
<keyword evidence="1" id="KW-0815">Transposition</keyword>
<dbReference type="GO" id="GO:0003677">
    <property type="term" value="F:DNA binding"/>
    <property type="evidence" value="ECO:0007669"/>
    <property type="project" value="UniProtKB-KW"/>
</dbReference>
<dbReference type="AlphaFoldDB" id="A0A0P1HKS6"/>
<evidence type="ECO:0000256" key="1">
    <source>
        <dbReference type="ARBA" id="ARBA00022578"/>
    </source>
</evidence>
<evidence type="ECO:0000313" key="6">
    <source>
        <dbReference type="Proteomes" id="UP000051326"/>
    </source>
</evidence>
<dbReference type="InterPro" id="IPR047930">
    <property type="entry name" value="Transpos_IS6"/>
</dbReference>
<dbReference type="PANTHER" id="PTHR35528:SF3">
    <property type="entry name" value="BLL1675 PROTEIN"/>
    <property type="match status" value="1"/>
</dbReference>
<feature type="domain" description="DDE" evidence="4">
    <location>
        <begin position="76"/>
        <end position="110"/>
    </location>
</feature>
<evidence type="ECO:0000259" key="4">
    <source>
        <dbReference type="Pfam" id="PF13610"/>
    </source>
</evidence>
<dbReference type="PANTHER" id="PTHR35528">
    <property type="entry name" value="BLL1675 PROTEIN"/>
    <property type="match status" value="1"/>
</dbReference>
<dbReference type="GO" id="GO:0006310">
    <property type="term" value="P:DNA recombination"/>
    <property type="evidence" value="ECO:0007669"/>
    <property type="project" value="UniProtKB-KW"/>
</dbReference>
<reference evidence="5 6" key="1">
    <citation type="submission" date="2015-09" db="EMBL/GenBank/DDBJ databases">
        <authorList>
            <consortium name="Swine Surveillance"/>
        </authorList>
    </citation>
    <scope>NUCLEOTIDE SEQUENCE [LARGE SCALE GENOMIC DNA]</scope>
    <source>
        <strain evidence="5 6">CECT 8399</strain>
    </source>
</reference>
<dbReference type="InterPro" id="IPR052183">
    <property type="entry name" value="IS_Transposase"/>
</dbReference>
<dbReference type="EMBL" id="CYSR01000011">
    <property type="protein sequence ID" value="CUH99173.1"/>
    <property type="molecule type" value="Genomic_DNA"/>
</dbReference>
<dbReference type="Proteomes" id="UP000051326">
    <property type="component" value="Unassembled WGS sequence"/>
</dbReference>
<sequence>MSRRNPFKRHRFPREVILLAVRWYCRYPLSHRDVRDMLAERGVAVDASTVHRWVRKFGPEIRKRAQARHRSWRGLQWHVDETYLRVGGGWRYLWRAVDQFGQLIDFRLTALTPSYAGKWVTGFEKAAYRGGCQSLPELPEGTIRL</sequence>
<dbReference type="Pfam" id="PF13610">
    <property type="entry name" value="DDE_Tnp_IS240"/>
    <property type="match status" value="1"/>
</dbReference>
<keyword evidence="3" id="KW-0233">DNA recombination</keyword>